<dbReference type="GO" id="GO:0005544">
    <property type="term" value="F:calcium-dependent phospholipid binding"/>
    <property type="evidence" value="ECO:0007669"/>
    <property type="project" value="InterPro"/>
</dbReference>
<organism evidence="7">
    <name type="scientific">Angiostrongylus costaricensis</name>
    <name type="common">Nematode worm</name>
    <dbReference type="NCBI Taxonomy" id="334426"/>
    <lineage>
        <taxon>Eukaryota</taxon>
        <taxon>Metazoa</taxon>
        <taxon>Ecdysozoa</taxon>
        <taxon>Nematoda</taxon>
        <taxon>Chromadorea</taxon>
        <taxon>Rhabditida</taxon>
        <taxon>Rhabditina</taxon>
        <taxon>Rhabditomorpha</taxon>
        <taxon>Strongyloidea</taxon>
        <taxon>Metastrongylidae</taxon>
        <taxon>Angiostrongylus</taxon>
    </lineage>
</organism>
<dbReference type="SMART" id="SM00327">
    <property type="entry name" value="VWA"/>
    <property type="match status" value="1"/>
</dbReference>
<evidence type="ECO:0000259" key="4">
    <source>
        <dbReference type="PROSITE" id="PS50234"/>
    </source>
</evidence>
<dbReference type="InterPro" id="IPR000008">
    <property type="entry name" value="C2_dom"/>
</dbReference>
<feature type="region of interest" description="Disordered" evidence="2">
    <location>
        <begin position="376"/>
        <end position="398"/>
    </location>
</feature>
<dbReference type="InterPro" id="IPR036465">
    <property type="entry name" value="vWFA_dom_sf"/>
</dbReference>
<feature type="domain" description="C2" evidence="3">
    <location>
        <begin position="1"/>
        <end position="95"/>
    </location>
</feature>
<dbReference type="OrthoDB" id="5855668at2759"/>
<dbReference type="OMA" id="WAHESIN"/>
<evidence type="ECO:0000259" key="3">
    <source>
        <dbReference type="PROSITE" id="PS50004"/>
    </source>
</evidence>
<dbReference type="CDD" id="cd04048">
    <property type="entry name" value="C2A_Copine"/>
    <property type="match status" value="1"/>
</dbReference>
<accession>A0A158PGY1</accession>
<feature type="compositionally biased region" description="Basic and acidic residues" evidence="2">
    <location>
        <begin position="384"/>
        <end position="397"/>
    </location>
</feature>
<dbReference type="InterPro" id="IPR035892">
    <property type="entry name" value="C2_domain_sf"/>
</dbReference>
<dbReference type="InterPro" id="IPR010734">
    <property type="entry name" value="Copine_C"/>
</dbReference>
<dbReference type="GO" id="GO:0005886">
    <property type="term" value="C:plasma membrane"/>
    <property type="evidence" value="ECO:0007669"/>
    <property type="project" value="TreeGrafter"/>
</dbReference>
<dbReference type="SUPFAM" id="SSF49562">
    <property type="entry name" value="C2 domain (Calcium/lipid-binding domain, CaLB)"/>
    <property type="match status" value="1"/>
</dbReference>
<dbReference type="PANTHER" id="PTHR10857:SF106">
    <property type="entry name" value="C2 DOMAIN-CONTAINING PROTEIN"/>
    <property type="match status" value="1"/>
</dbReference>
<evidence type="ECO:0000313" key="7">
    <source>
        <dbReference type="WBParaSite" id="ACOC_0000579501-mRNA-1"/>
    </source>
</evidence>
<name>A0A158PGY1_ANGCS</name>
<dbReference type="PROSITE" id="PS50004">
    <property type="entry name" value="C2"/>
    <property type="match status" value="1"/>
</dbReference>
<dbReference type="STRING" id="334426.A0A158PGY1"/>
<evidence type="ECO:0000313" key="5">
    <source>
        <dbReference type="EMBL" id="VDM57381.1"/>
    </source>
</evidence>
<dbReference type="Pfam" id="PF00168">
    <property type="entry name" value="C2"/>
    <property type="match status" value="1"/>
</dbReference>
<keyword evidence="6" id="KW-1185">Reference proteome</keyword>
<feature type="domain" description="VWFA" evidence="4">
    <location>
        <begin position="145"/>
        <end position="343"/>
    </location>
</feature>
<sequence>MCVVYQFVGRLTELFNQGDGKWNECGRTEQLQNTLNPEWATQIRIQYFFEEKQTMRFEIYDIDSTSTDLSAHDFLGRVECDLAEIVSNRPFRKSLRFAWLTLVNEKKREKKGNKYKNSGTLEFDGVQLLKHYSFLDFIAGGTQLDFAVAVDFTASNGAVHKPTSLHYINPTQPNQYEIAIRAVIDICQHYNNSKLFDAFGFGAILPPDTCVSPVELKRTDSVVGLLGLLEAYRFALNRVKLYGPTNFAPVIREIAKKASGLPSNGSRYQVLLIITDGAISDMAATKAAIIAASSLPLSIIIVGVGDDEFENMHELDSDDRALSHAGHIAQRDIVQFVPLREILPDDCTGAESERVMGLLAREVLAEIPKQLTSYMKKKNITPRPPDDPFPKDAEAGRESILLKV</sequence>
<protein>
    <submittedName>
        <fullName evidence="7">VWFA domain-containing protein</fullName>
    </submittedName>
</protein>
<dbReference type="AlphaFoldDB" id="A0A158PGY1"/>
<reference evidence="7" key="1">
    <citation type="submission" date="2016-04" db="UniProtKB">
        <authorList>
            <consortium name="WormBaseParasite"/>
        </authorList>
    </citation>
    <scope>IDENTIFICATION</scope>
</reference>
<evidence type="ECO:0000313" key="6">
    <source>
        <dbReference type="Proteomes" id="UP000267027"/>
    </source>
</evidence>
<dbReference type="Pfam" id="PF07002">
    <property type="entry name" value="Copine"/>
    <property type="match status" value="1"/>
</dbReference>
<evidence type="ECO:0000256" key="1">
    <source>
        <dbReference type="ARBA" id="ARBA00009048"/>
    </source>
</evidence>
<dbReference type="PROSITE" id="PS50234">
    <property type="entry name" value="VWFA"/>
    <property type="match status" value="1"/>
</dbReference>
<dbReference type="EMBL" id="UYYA01003895">
    <property type="protein sequence ID" value="VDM57381.1"/>
    <property type="molecule type" value="Genomic_DNA"/>
</dbReference>
<gene>
    <name evidence="5" type="ORF">ACOC_LOCUS5796</name>
</gene>
<evidence type="ECO:0000256" key="2">
    <source>
        <dbReference type="SAM" id="MobiDB-lite"/>
    </source>
</evidence>
<dbReference type="GO" id="GO:0071277">
    <property type="term" value="P:cellular response to calcium ion"/>
    <property type="evidence" value="ECO:0007669"/>
    <property type="project" value="TreeGrafter"/>
</dbReference>
<dbReference type="Proteomes" id="UP000267027">
    <property type="component" value="Unassembled WGS sequence"/>
</dbReference>
<reference evidence="5 6" key="2">
    <citation type="submission" date="2018-11" db="EMBL/GenBank/DDBJ databases">
        <authorList>
            <consortium name="Pathogen Informatics"/>
        </authorList>
    </citation>
    <scope>NUCLEOTIDE SEQUENCE [LARGE SCALE GENOMIC DNA]</scope>
    <source>
        <strain evidence="5 6">Costa Rica</strain>
    </source>
</reference>
<comment type="similarity">
    <text evidence="1">Belongs to the copine family.</text>
</comment>
<dbReference type="SUPFAM" id="SSF53300">
    <property type="entry name" value="vWA-like"/>
    <property type="match status" value="1"/>
</dbReference>
<dbReference type="InterPro" id="IPR002035">
    <property type="entry name" value="VWF_A"/>
</dbReference>
<dbReference type="Gene3D" id="3.40.50.410">
    <property type="entry name" value="von Willebrand factor, type A domain"/>
    <property type="match status" value="1"/>
</dbReference>
<proteinExistence type="inferred from homology"/>
<dbReference type="WBParaSite" id="ACOC_0000579501-mRNA-1">
    <property type="protein sequence ID" value="ACOC_0000579501-mRNA-1"/>
    <property type="gene ID" value="ACOC_0000579501"/>
</dbReference>
<dbReference type="Gene3D" id="2.60.40.150">
    <property type="entry name" value="C2 domain"/>
    <property type="match status" value="1"/>
</dbReference>
<dbReference type="PANTHER" id="PTHR10857">
    <property type="entry name" value="COPINE"/>
    <property type="match status" value="1"/>
</dbReference>
<dbReference type="InterPro" id="IPR045052">
    <property type="entry name" value="Copine"/>
</dbReference>